<keyword evidence="3" id="KW-1185">Reference proteome</keyword>
<dbReference type="AlphaFoldDB" id="A0A5J6HEC4"/>
<feature type="chain" id="PRO_5023830781" evidence="1">
    <location>
        <begin position="28"/>
        <end position="107"/>
    </location>
</feature>
<gene>
    <name evidence="2" type="ORF">CP975_03635</name>
</gene>
<dbReference type="KEGG" id="salw:CP975_03635"/>
<sequence>MAVRTLLASAGLGAALALGAVAAPAQAAPAQSAPTRSAPAQASASDVGILSCPPGAPRPRAGFRCLSPYSTEPRCDAGVLQHIIATPANEGYCQRSGTTWWGFVNIY</sequence>
<accession>A0A5J6HEC4</accession>
<dbReference type="OrthoDB" id="4333948at2"/>
<keyword evidence="1" id="KW-0732">Signal</keyword>
<dbReference type="EMBL" id="CP023695">
    <property type="protein sequence ID" value="QEV16711.1"/>
    <property type="molecule type" value="Genomic_DNA"/>
</dbReference>
<name>A0A5J6HEC4_STRAD</name>
<evidence type="ECO:0000256" key="1">
    <source>
        <dbReference type="SAM" id="SignalP"/>
    </source>
</evidence>
<organism evidence="2 3">
    <name type="scientific">Streptomyces alboniger</name>
    <dbReference type="NCBI Taxonomy" id="132473"/>
    <lineage>
        <taxon>Bacteria</taxon>
        <taxon>Bacillati</taxon>
        <taxon>Actinomycetota</taxon>
        <taxon>Actinomycetes</taxon>
        <taxon>Kitasatosporales</taxon>
        <taxon>Streptomycetaceae</taxon>
        <taxon>Streptomyces</taxon>
        <taxon>Streptomyces aurantiacus group</taxon>
    </lineage>
</organism>
<protein>
    <submittedName>
        <fullName evidence="2">Uncharacterized protein</fullName>
    </submittedName>
</protein>
<evidence type="ECO:0000313" key="2">
    <source>
        <dbReference type="EMBL" id="QEV16711.1"/>
    </source>
</evidence>
<evidence type="ECO:0000313" key="3">
    <source>
        <dbReference type="Proteomes" id="UP000326553"/>
    </source>
</evidence>
<proteinExistence type="predicted"/>
<dbReference type="Proteomes" id="UP000326553">
    <property type="component" value="Chromosome"/>
</dbReference>
<reference evidence="2 3" key="1">
    <citation type="submission" date="2017-09" db="EMBL/GenBank/DDBJ databases">
        <authorList>
            <person name="Lee N."/>
            <person name="Cho B.-K."/>
        </authorList>
    </citation>
    <scope>NUCLEOTIDE SEQUENCE [LARGE SCALE GENOMIC DNA]</scope>
    <source>
        <strain evidence="2 3">ATCC 12461</strain>
    </source>
</reference>
<feature type="signal peptide" evidence="1">
    <location>
        <begin position="1"/>
        <end position="27"/>
    </location>
</feature>
<dbReference type="RefSeq" id="WP_055526816.1">
    <property type="nucleotide sequence ID" value="NZ_CP023695.1"/>
</dbReference>